<evidence type="ECO:0000313" key="3">
    <source>
        <dbReference type="Proteomes" id="UP001085076"/>
    </source>
</evidence>
<dbReference type="PANTHER" id="PTHR37248">
    <property type="entry name" value="TRANSLATION INITIATION FACTOR"/>
    <property type="match status" value="1"/>
</dbReference>
<dbReference type="PANTHER" id="PTHR37248:SF1">
    <property type="entry name" value="TRANSLATION INITIATION FACTOR"/>
    <property type="match status" value="1"/>
</dbReference>
<protein>
    <submittedName>
        <fullName evidence="2">Uncharacterized protein</fullName>
    </submittedName>
</protein>
<feature type="region of interest" description="Disordered" evidence="1">
    <location>
        <begin position="1"/>
        <end position="21"/>
    </location>
</feature>
<dbReference type="Proteomes" id="UP001085076">
    <property type="component" value="Miscellaneous, Linkage group lg01"/>
</dbReference>
<accession>A0A9D5D697</accession>
<proteinExistence type="predicted"/>
<dbReference type="AlphaFoldDB" id="A0A9D5D697"/>
<reference evidence="2" key="2">
    <citation type="journal article" date="2022" name="Hortic Res">
        <title>The genome of Dioscorea zingiberensis sheds light on the biosynthesis, origin and evolution of the medicinally important diosgenin saponins.</title>
        <authorList>
            <person name="Li Y."/>
            <person name="Tan C."/>
            <person name="Li Z."/>
            <person name="Guo J."/>
            <person name="Li S."/>
            <person name="Chen X."/>
            <person name="Wang C."/>
            <person name="Dai X."/>
            <person name="Yang H."/>
            <person name="Song W."/>
            <person name="Hou L."/>
            <person name="Xu J."/>
            <person name="Tong Z."/>
            <person name="Xu A."/>
            <person name="Yuan X."/>
            <person name="Wang W."/>
            <person name="Yang Q."/>
            <person name="Chen L."/>
            <person name="Sun Z."/>
            <person name="Wang K."/>
            <person name="Pan B."/>
            <person name="Chen J."/>
            <person name="Bao Y."/>
            <person name="Liu F."/>
            <person name="Qi X."/>
            <person name="Gang D.R."/>
            <person name="Wen J."/>
            <person name="Li J."/>
        </authorList>
    </citation>
    <scope>NUCLEOTIDE SEQUENCE</scope>
    <source>
        <strain evidence="2">Dzin_1.0</strain>
    </source>
</reference>
<reference evidence="2" key="1">
    <citation type="submission" date="2021-03" db="EMBL/GenBank/DDBJ databases">
        <authorList>
            <person name="Li Z."/>
            <person name="Yang C."/>
        </authorList>
    </citation>
    <scope>NUCLEOTIDE SEQUENCE</scope>
    <source>
        <strain evidence="2">Dzin_1.0</strain>
        <tissue evidence="2">Leaf</tissue>
    </source>
</reference>
<evidence type="ECO:0000313" key="2">
    <source>
        <dbReference type="EMBL" id="KAJ0984850.1"/>
    </source>
</evidence>
<evidence type="ECO:0000256" key="1">
    <source>
        <dbReference type="SAM" id="MobiDB-lite"/>
    </source>
</evidence>
<dbReference type="OrthoDB" id="1920481at2759"/>
<comment type="caution">
    <text evidence="2">The sequence shown here is derived from an EMBL/GenBank/DDBJ whole genome shotgun (WGS) entry which is preliminary data.</text>
</comment>
<feature type="compositionally biased region" description="Basic residues" evidence="1">
    <location>
        <begin position="1"/>
        <end position="10"/>
    </location>
</feature>
<name>A0A9D5D697_9LILI</name>
<gene>
    <name evidence="2" type="ORF">J5N97_003206</name>
</gene>
<keyword evidence="3" id="KW-1185">Reference proteome</keyword>
<organism evidence="2 3">
    <name type="scientific">Dioscorea zingiberensis</name>
    <dbReference type="NCBI Taxonomy" id="325984"/>
    <lineage>
        <taxon>Eukaryota</taxon>
        <taxon>Viridiplantae</taxon>
        <taxon>Streptophyta</taxon>
        <taxon>Embryophyta</taxon>
        <taxon>Tracheophyta</taxon>
        <taxon>Spermatophyta</taxon>
        <taxon>Magnoliopsida</taxon>
        <taxon>Liliopsida</taxon>
        <taxon>Dioscoreales</taxon>
        <taxon>Dioscoreaceae</taxon>
        <taxon>Dioscorea</taxon>
    </lineage>
</organism>
<dbReference type="EMBL" id="JAGGNH010000001">
    <property type="protein sequence ID" value="KAJ0984850.1"/>
    <property type="molecule type" value="Genomic_DNA"/>
</dbReference>
<sequence>MPKKGRKKPAPKLQPKPEDDAVDAAERFKEQQQAFKDQEVERRIAAVQAIQVAEVGSLLSRLRLLRSYLSKEQLDTPALTFFQKNFPNLSLARNEKFKLYELEWNKENAELCGGDCGQGLNMHASVDNTYQAGSGYYLSGKSAKNNFLDAANYCIPDFVFDEQTENQIAGMKDAFQTPQNTSNRLSFGMTPRTQRVPKNGEMLLSVRGSPLGVYREENLEAIHESGDCSPGDAAC</sequence>